<dbReference type="InterPro" id="IPR005901">
    <property type="entry name" value="GLPGLI"/>
</dbReference>
<dbReference type="Pfam" id="PF09697">
    <property type="entry name" value="Porph_ging"/>
    <property type="match status" value="1"/>
</dbReference>
<dbReference type="Proteomes" id="UP000250831">
    <property type="component" value="Unassembled WGS sequence"/>
</dbReference>
<comment type="caution">
    <text evidence="1">The sequence shown here is derived from an EMBL/GenBank/DDBJ whole genome shotgun (WGS) entry which is preliminary data.</text>
</comment>
<accession>A0A363NND2</accession>
<reference evidence="1 2" key="1">
    <citation type="submission" date="2018-04" db="EMBL/GenBank/DDBJ databases">
        <title>Sphingobacterium sp. M46 Genome.</title>
        <authorList>
            <person name="Cheng J."/>
            <person name="Li Y."/>
        </authorList>
    </citation>
    <scope>NUCLEOTIDE SEQUENCE [LARGE SCALE GENOMIC DNA]</scope>
    <source>
        <strain evidence="1 2">M46</strain>
    </source>
</reference>
<gene>
    <name evidence="1" type="ORF">DCO56_22135</name>
</gene>
<dbReference type="AlphaFoldDB" id="A0A363NND2"/>
<protein>
    <submittedName>
        <fullName evidence="1">GLPGLI family protein</fullName>
    </submittedName>
</protein>
<dbReference type="NCBIfam" id="TIGR01200">
    <property type="entry name" value="GLPGLI"/>
    <property type="match status" value="1"/>
</dbReference>
<sequence>MRTIKNIITLFLVLFFGKTAVGQYAYFPDRGTITFEKTVFLKNLIKRYGAYSKDEESRNAFKGLGEAAPENQVLRKTLKFSPDEVLYEHIAEDYPEVTQGLMRMGIFESGISSYQNLKTKEFKSIFELGGERIVIADSTLKIKWKITNEYREIAGYQCRRANGLVLDSIYAVAFYTDQIPVSGGPSAFNGLPGMILGLAVPELHYNMFATKVELSPVTISSDNLLKKKDKPLNRKQVYDKLNAVVGGYLGVKVYNLVMGCYYL</sequence>
<dbReference type="EMBL" id="QCXX01000007">
    <property type="protein sequence ID" value="PUV22263.1"/>
    <property type="molecule type" value="Genomic_DNA"/>
</dbReference>
<dbReference type="OrthoDB" id="1440774at2"/>
<name>A0A363NND2_9SPHI</name>
<proteinExistence type="predicted"/>
<dbReference type="RefSeq" id="WP_108635916.1">
    <property type="nucleotide sequence ID" value="NZ_DAMCKI010000025.1"/>
</dbReference>
<organism evidence="1 2">
    <name type="scientific">Sphingobacterium athyrii</name>
    <dbReference type="NCBI Taxonomy" id="2152717"/>
    <lineage>
        <taxon>Bacteria</taxon>
        <taxon>Pseudomonadati</taxon>
        <taxon>Bacteroidota</taxon>
        <taxon>Sphingobacteriia</taxon>
        <taxon>Sphingobacteriales</taxon>
        <taxon>Sphingobacteriaceae</taxon>
        <taxon>Sphingobacterium</taxon>
    </lineage>
</organism>
<evidence type="ECO:0000313" key="2">
    <source>
        <dbReference type="Proteomes" id="UP000250831"/>
    </source>
</evidence>
<evidence type="ECO:0000313" key="1">
    <source>
        <dbReference type="EMBL" id="PUV22263.1"/>
    </source>
</evidence>
<keyword evidence="2" id="KW-1185">Reference proteome</keyword>